<dbReference type="KEGG" id="crx:CRECT_0915"/>
<keyword evidence="2" id="KW-0408">Iron</keyword>
<organism evidence="5 6">
    <name type="scientific">Campylobacter rectus</name>
    <name type="common">Wolinella recta</name>
    <dbReference type="NCBI Taxonomy" id="203"/>
    <lineage>
        <taxon>Bacteria</taxon>
        <taxon>Pseudomonadati</taxon>
        <taxon>Campylobacterota</taxon>
        <taxon>Epsilonproteobacteria</taxon>
        <taxon>Campylobacterales</taxon>
        <taxon>Campylobacteraceae</taxon>
        <taxon>Campylobacter</taxon>
    </lineage>
</organism>
<dbReference type="NCBIfam" id="TIGR00539">
    <property type="entry name" value="hemN_rel"/>
    <property type="match status" value="1"/>
</dbReference>
<dbReference type="Proteomes" id="UP000502377">
    <property type="component" value="Chromosome"/>
</dbReference>
<dbReference type="InterPro" id="IPR006638">
    <property type="entry name" value="Elp3/MiaA/NifB-like_rSAM"/>
</dbReference>
<evidence type="ECO:0000313" key="5">
    <source>
        <dbReference type="EMBL" id="QCD46586.1"/>
    </source>
</evidence>
<keyword evidence="2" id="KW-0479">Metal-binding</keyword>
<dbReference type="PROSITE" id="PS51918">
    <property type="entry name" value="RADICAL_SAM"/>
    <property type="match status" value="1"/>
</dbReference>
<dbReference type="GO" id="GO:0046872">
    <property type="term" value="F:metal ion binding"/>
    <property type="evidence" value="ECO:0007669"/>
    <property type="project" value="UniProtKB-UniRule"/>
</dbReference>
<dbReference type="InterPro" id="IPR034505">
    <property type="entry name" value="Coproporphyrinogen-III_oxidase"/>
</dbReference>
<comment type="subcellular location">
    <subcellularLocation>
        <location evidence="2">Cytoplasm</location>
    </subcellularLocation>
</comment>
<keyword evidence="2" id="KW-0949">S-adenosyl-L-methionine</keyword>
<dbReference type="AlphaFoldDB" id="A0A6G5QM81"/>
<dbReference type="InterPro" id="IPR007197">
    <property type="entry name" value="rSAM"/>
</dbReference>
<protein>
    <recommendedName>
        <fullName evidence="2">Heme chaperone HemW</fullName>
    </recommendedName>
</protein>
<feature type="region of interest" description="Disordered" evidence="3">
    <location>
        <begin position="51"/>
        <end position="89"/>
    </location>
</feature>
<dbReference type="GO" id="GO:0051539">
    <property type="term" value="F:4 iron, 4 sulfur cluster binding"/>
    <property type="evidence" value="ECO:0007669"/>
    <property type="project" value="UniProtKB-UniRule"/>
</dbReference>
<feature type="domain" description="Radical SAM core" evidence="4">
    <location>
        <begin position="1"/>
        <end position="297"/>
    </location>
</feature>
<feature type="compositionally biased region" description="Polar residues" evidence="3">
    <location>
        <begin position="77"/>
        <end position="89"/>
    </location>
</feature>
<keyword evidence="2" id="KW-0411">Iron-sulfur</keyword>
<accession>A0A6G5QM81</accession>
<dbReference type="InterPro" id="IPR058240">
    <property type="entry name" value="rSAM_sf"/>
</dbReference>
<dbReference type="PANTHER" id="PTHR13932">
    <property type="entry name" value="COPROPORPHYRINIGEN III OXIDASE"/>
    <property type="match status" value="1"/>
</dbReference>
<name>A0A6G5QM81_CAMRE</name>
<evidence type="ECO:0000256" key="2">
    <source>
        <dbReference type="RuleBase" id="RU364116"/>
    </source>
</evidence>
<reference evidence="5 6" key="1">
    <citation type="submission" date="2016-07" db="EMBL/GenBank/DDBJ databases">
        <title>Comparative genomics of the Campylobacter concisus group.</title>
        <authorList>
            <person name="Miller W.G."/>
            <person name="Yee E."/>
            <person name="Chapman M.H."/>
            <person name="Huynh S."/>
            <person name="Bono J.L."/>
            <person name="On S.L.W."/>
            <person name="StLeger J."/>
            <person name="Foster G."/>
            <person name="Parker C.T."/>
        </authorList>
    </citation>
    <scope>NUCLEOTIDE SEQUENCE [LARGE SCALE GENOMIC DNA]</scope>
    <source>
        <strain evidence="5 6">ATCC 33238</strain>
    </source>
</reference>
<dbReference type="SMART" id="SM00729">
    <property type="entry name" value="Elp3"/>
    <property type="match status" value="1"/>
</dbReference>
<evidence type="ECO:0000256" key="1">
    <source>
        <dbReference type="ARBA" id="ARBA00006100"/>
    </source>
</evidence>
<dbReference type="InterPro" id="IPR004559">
    <property type="entry name" value="HemW-like"/>
</dbReference>
<keyword evidence="2" id="KW-0004">4Fe-4S</keyword>
<dbReference type="Gene3D" id="3.80.30.20">
    <property type="entry name" value="tm_1862 like domain"/>
    <property type="match status" value="1"/>
</dbReference>
<dbReference type="RefSeq" id="WP_004319358.1">
    <property type="nucleotide sequence ID" value="NZ_CP012543.1"/>
</dbReference>
<comment type="function">
    <text evidence="2">Probably acts as a heme chaperone, transferring heme to an unknown acceptor. Binds one molecule of heme per monomer, possibly covalently. Binds 1 [4Fe-4S] cluster. The cluster is coordinated with 3 cysteines and an exchangeable S-adenosyl-L-methionine.</text>
</comment>
<gene>
    <name evidence="5" type="primary">hemN1</name>
    <name evidence="5" type="ORF">CRECT_0915</name>
</gene>
<comment type="similarity">
    <text evidence="1">Belongs to the anaerobic coproporphyrinogen-III oxidase family. HemW subfamily.</text>
</comment>
<dbReference type="Pfam" id="PF04055">
    <property type="entry name" value="Radical_SAM"/>
    <property type="match status" value="1"/>
</dbReference>
<dbReference type="GO" id="GO:0006779">
    <property type="term" value="P:porphyrin-containing compound biosynthetic process"/>
    <property type="evidence" value="ECO:0007669"/>
    <property type="project" value="InterPro"/>
</dbReference>
<dbReference type="SUPFAM" id="SSF102114">
    <property type="entry name" value="Radical SAM enzymes"/>
    <property type="match status" value="2"/>
</dbReference>
<sequence>MLLYVHIPFCESKCPYCAFGSVVGKRNLTSAYFDAMIADFREQILKFDVSQGAQNRQRSGKTEVSKQNSGEFDDTSEQTAKPNLTTKNAQISQNLNRKNIKNAAVNQKKAGLNLANPNLNTKECGKIETVFIGGGTPSAVDGGYYERLFEAVAPYLAANAEITTEANPNSASQKWLSQMKSCGVNRVSFGAQSFFEDKLKFLGRIHDARQIYEAVANAKIAGLENINVDLIYGTKLDTKKRLEQEAQNIRNIGVSHVSAYSLTLEENTPFAGKINYAKDSPRLAKFMIDRIEEAGLKQYEISNFGQICKHNLGYWQGKNYLAIGAYAVGFWRDHRFYNASNLNAYVKNPHAKKIENLSTDELNLERIFLGARSIVGIEQNNLNAEQGQRARLLKNSGKLKFENGRYYAKNFLTADEISLFIAG</sequence>
<proteinExistence type="inferred from homology"/>
<dbReference type="PANTHER" id="PTHR13932:SF5">
    <property type="entry name" value="RADICAL S-ADENOSYL METHIONINE DOMAIN-CONTAINING PROTEIN 1, MITOCHONDRIAL"/>
    <property type="match status" value="1"/>
</dbReference>
<keyword evidence="2" id="KW-0143">Chaperone</keyword>
<keyword evidence="2" id="KW-0963">Cytoplasm</keyword>
<keyword evidence="2" id="KW-0349">Heme</keyword>
<keyword evidence="5" id="KW-0560">Oxidoreductase</keyword>
<dbReference type="GO" id="GO:0005737">
    <property type="term" value="C:cytoplasm"/>
    <property type="evidence" value="ECO:0007669"/>
    <property type="project" value="UniProtKB-SubCell"/>
</dbReference>
<dbReference type="InterPro" id="IPR023404">
    <property type="entry name" value="rSAM_horseshoe"/>
</dbReference>
<evidence type="ECO:0000256" key="3">
    <source>
        <dbReference type="SAM" id="MobiDB-lite"/>
    </source>
</evidence>
<evidence type="ECO:0000313" key="6">
    <source>
        <dbReference type="Proteomes" id="UP000502377"/>
    </source>
</evidence>
<evidence type="ECO:0000259" key="4">
    <source>
        <dbReference type="PROSITE" id="PS51918"/>
    </source>
</evidence>
<dbReference type="GO" id="GO:0004109">
    <property type="term" value="F:coproporphyrinogen oxidase activity"/>
    <property type="evidence" value="ECO:0007669"/>
    <property type="project" value="InterPro"/>
</dbReference>
<dbReference type="EMBL" id="CP012543">
    <property type="protein sequence ID" value="QCD46586.1"/>
    <property type="molecule type" value="Genomic_DNA"/>
</dbReference>